<comment type="caution">
    <text evidence="2">The sequence shown here is derived from an EMBL/GenBank/DDBJ whole genome shotgun (WGS) entry which is preliminary data.</text>
</comment>
<dbReference type="AlphaFoldDB" id="A0AAV2RM72"/>
<protein>
    <submittedName>
        <fullName evidence="2">Uncharacterized protein</fullName>
    </submittedName>
</protein>
<dbReference type="EMBL" id="CAXKWB010025613">
    <property type="protein sequence ID" value="CAL4128410.1"/>
    <property type="molecule type" value="Genomic_DNA"/>
</dbReference>
<gene>
    <name evidence="2" type="ORF">MNOR_LOCUS26086</name>
</gene>
<feature type="compositionally biased region" description="Polar residues" evidence="1">
    <location>
        <begin position="206"/>
        <end position="228"/>
    </location>
</feature>
<evidence type="ECO:0000313" key="3">
    <source>
        <dbReference type="Proteomes" id="UP001497623"/>
    </source>
</evidence>
<reference evidence="2 3" key="1">
    <citation type="submission" date="2024-05" db="EMBL/GenBank/DDBJ databases">
        <authorList>
            <person name="Wallberg A."/>
        </authorList>
    </citation>
    <scope>NUCLEOTIDE SEQUENCE [LARGE SCALE GENOMIC DNA]</scope>
</reference>
<accession>A0AAV2RM72</accession>
<evidence type="ECO:0000256" key="1">
    <source>
        <dbReference type="SAM" id="MobiDB-lite"/>
    </source>
</evidence>
<feature type="region of interest" description="Disordered" evidence="1">
    <location>
        <begin position="201"/>
        <end position="245"/>
    </location>
</feature>
<keyword evidence="3" id="KW-1185">Reference proteome</keyword>
<name>A0AAV2RM72_MEGNR</name>
<sequence length="245" mass="27616">MIDLEVDMEEEDQYGNSLLSDLDYHNHLVTATEDYVHIPNNLYDILLQQSCDDQGGTDELHDNDSECDTLINSKTISSENIAIDSDGENENMTYDDDVPLLIDDISTESKPAESEGDRVKVELMSPTASQHDINKPINDQKYISHRSEERGSPAMKIGKSFAENITSKSDFDIERASQQVSYRRGKSEPPTLTKMNTVKLRGKIPNSMSNLHSKPQDYKTSSIQTTQRYGAPNDPMPLKKKTKKK</sequence>
<feature type="non-terminal residue" evidence="2">
    <location>
        <position position="245"/>
    </location>
</feature>
<organism evidence="2 3">
    <name type="scientific">Meganyctiphanes norvegica</name>
    <name type="common">Northern krill</name>
    <name type="synonym">Thysanopoda norvegica</name>
    <dbReference type="NCBI Taxonomy" id="48144"/>
    <lineage>
        <taxon>Eukaryota</taxon>
        <taxon>Metazoa</taxon>
        <taxon>Ecdysozoa</taxon>
        <taxon>Arthropoda</taxon>
        <taxon>Crustacea</taxon>
        <taxon>Multicrustacea</taxon>
        <taxon>Malacostraca</taxon>
        <taxon>Eumalacostraca</taxon>
        <taxon>Eucarida</taxon>
        <taxon>Euphausiacea</taxon>
        <taxon>Euphausiidae</taxon>
        <taxon>Meganyctiphanes</taxon>
    </lineage>
</organism>
<dbReference type="Proteomes" id="UP001497623">
    <property type="component" value="Unassembled WGS sequence"/>
</dbReference>
<evidence type="ECO:0000313" key="2">
    <source>
        <dbReference type="EMBL" id="CAL4128410.1"/>
    </source>
</evidence>
<proteinExistence type="predicted"/>